<reference evidence="2 3" key="1">
    <citation type="journal article" date="2013" name="Curr. Biol.">
        <title>The Genome of the Foraminiferan Reticulomyxa filosa.</title>
        <authorList>
            <person name="Glockner G."/>
            <person name="Hulsmann N."/>
            <person name="Schleicher M."/>
            <person name="Noegel A.A."/>
            <person name="Eichinger L."/>
            <person name="Gallinger C."/>
            <person name="Pawlowski J."/>
            <person name="Sierra R."/>
            <person name="Euteneuer U."/>
            <person name="Pillet L."/>
            <person name="Moustafa A."/>
            <person name="Platzer M."/>
            <person name="Groth M."/>
            <person name="Szafranski K."/>
            <person name="Schliwa M."/>
        </authorList>
    </citation>
    <scope>NUCLEOTIDE SEQUENCE [LARGE SCALE GENOMIC DNA]</scope>
</reference>
<keyword evidence="3" id="KW-1185">Reference proteome</keyword>
<dbReference type="AlphaFoldDB" id="X6LPE8"/>
<comment type="caution">
    <text evidence="2">The sequence shown here is derived from an EMBL/GenBank/DDBJ whole genome shotgun (WGS) entry which is preliminary data.</text>
</comment>
<organism evidence="2 3">
    <name type="scientific">Reticulomyxa filosa</name>
    <dbReference type="NCBI Taxonomy" id="46433"/>
    <lineage>
        <taxon>Eukaryota</taxon>
        <taxon>Sar</taxon>
        <taxon>Rhizaria</taxon>
        <taxon>Retaria</taxon>
        <taxon>Foraminifera</taxon>
        <taxon>Monothalamids</taxon>
        <taxon>Reticulomyxidae</taxon>
        <taxon>Reticulomyxa</taxon>
    </lineage>
</organism>
<gene>
    <name evidence="2" type="ORF">RFI_33614</name>
</gene>
<evidence type="ECO:0000313" key="3">
    <source>
        <dbReference type="Proteomes" id="UP000023152"/>
    </source>
</evidence>
<evidence type="ECO:0000313" key="2">
    <source>
        <dbReference type="EMBL" id="ETO03788.1"/>
    </source>
</evidence>
<sequence>MIVPNPDRERAFQKLLGMTIGKKSEDKTTTTTDKGRSRKERELIEEEELERQWWGIGGHKHLMPHQSVHGGVKNDDLEMDLPLNTFWHKSTISPSNWQFLKQNFRKNMEPNSSGWNELAYRSEFERHSIKHWPETMKQWFVRSDEELLNSHDFRSK</sequence>
<protein>
    <submittedName>
        <fullName evidence="2">Uncharacterized protein</fullName>
    </submittedName>
</protein>
<dbReference type="Proteomes" id="UP000023152">
    <property type="component" value="Unassembled WGS sequence"/>
</dbReference>
<evidence type="ECO:0000256" key="1">
    <source>
        <dbReference type="SAM" id="MobiDB-lite"/>
    </source>
</evidence>
<feature type="region of interest" description="Disordered" evidence="1">
    <location>
        <begin position="18"/>
        <end position="42"/>
    </location>
</feature>
<feature type="compositionally biased region" description="Basic and acidic residues" evidence="1">
    <location>
        <begin position="22"/>
        <end position="42"/>
    </location>
</feature>
<name>X6LPE8_RETFI</name>
<proteinExistence type="predicted"/>
<dbReference type="EMBL" id="ASPP01031977">
    <property type="protein sequence ID" value="ETO03788.1"/>
    <property type="molecule type" value="Genomic_DNA"/>
</dbReference>
<accession>X6LPE8</accession>
<feature type="non-terminal residue" evidence="2">
    <location>
        <position position="156"/>
    </location>
</feature>